<accession>A0A8H2VZC3</accession>
<dbReference type="AlphaFoldDB" id="A0A8H2VZC3"/>
<evidence type="ECO:0000313" key="1">
    <source>
        <dbReference type="EMBL" id="CAD6447487.1"/>
    </source>
</evidence>
<dbReference type="EMBL" id="CAJHIA010000026">
    <property type="protein sequence ID" value="CAD6447487.1"/>
    <property type="molecule type" value="Genomic_DNA"/>
</dbReference>
<name>A0A8H2VZC3_9HELO</name>
<dbReference type="OrthoDB" id="3498735at2759"/>
<organism evidence="1 2">
    <name type="scientific">Sclerotinia trifoliorum</name>
    <dbReference type="NCBI Taxonomy" id="28548"/>
    <lineage>
        <taxon>Eukaryota</taxon>
        <taxon>Fungi</taxon>
        <taxon>Dikarya</taxon>
        <taxon>Ascomycota</taxon>
        <taxon>Pezizomycotina</taxon>
        <taxon>Leotiomycetes</taxon>
        <taxon>Helotiales</taxon>
        <taxon>Sclerotiniaceae</taxon>
        <taxon>Sclerotinia</taxon>
    </lineage>
</organism>
<protein>
    <submittedName>
        <fullName evidence="1">Ed3a3fcd-d3a2-41fc-8c3e-afd8b95f28b3</fullName>
    </submittedName>
</protein>
<sequence length="97" mass="10911">MPASDPFIARGRCENYDIEVATASTIVPSTNIPPASRTISYSHPFYIKGITIYYHTESLLRVKTFTWAPINPNNLSSTPKSQAMLTMQETIESTYQH</sequence>
<evidence type="ECO:0000313" key="2">
    <source>
        <dbReference type="Proteomes" id="UP000624404"/>
    </source>
</evidence>
<comment type="caution">
    <text evidence="1">The sequence shown here is derived from an EMBL/GenBank/DDBJ whole genome shotgun (WGS) entry which is preliminary data.</text>
</comment>
<dbReference type="Proteomes" id="UP000624404">
    <property type="component" value="Unassembled WGS sequence"/>
</dbReference>
<reference evidence="1" key="1">
    <citation type="submission" date="2020-10" db="EMBL/GenBank/DDBJ databases">
        <authorList>
            <person name="Kusch S."/>
        </authorList>
    </citation>
    <scope>NUCLEOTIDE SEQUENCE</scope>
    <source>
        <strain evidence="1">SwB9</strain>
    </source>
</reference>
<proteinExistence type="predicted"/>
<keyword evidence="2" id="KW-1185">Reference proteome</keyword>
<gene>
    <name evidence="1" type="ORF">SCLTRI_LOCUS7283</name>
</gene>